<keyword evidence="2" id="KW-1185">Reference proteome</keyword>
<evidence type="ECO:0000313" key="2">
    <source>
        <dbReference type="Proteomes" id="UP000622547"/>
    </source>
</evidence>
<gene>
    <name evidence="1" type="ORF">Pph01_48390</name>
</gene>
<sequence length="94" mass="10107">MSHCHILDGSPVWEGMTNTFLATGGTGWLGALDRVRNTRLLHDPVCGQFDPVVAFGVFRAGYHQAPGHADGRITLAGYPAARSDNRTPSDCGQR</sequence>
<organism evidence="1 2">
    <name type="scientific">Planotetraspora phitsanulokensis</name>
    <dbReference type="NCBI Taxonomy" id="575192"/>
    <lineage>
        <taxon>Bacteria</taxon>
        <taxon>Bacillati</taxon>
        <taxon>Actinomycetota</taxon>
        <taxon>Actinomycetes</taxon>
        <taxon>Streptosporangiales</taxon>
        <taxon>Streptosporangiaceae</taxon>
        <taxon>Planotetraspora</taxon>
    </lineage>
</organism>
<evidence type="ECO:0000313" key="1">
    <source>
        <dbReference type="EMBL" id="GII39836.1"/>
    </source>
</evidence>
<dbReference type="AlphaFoldDB" id="A0A8J3U855"/>
<name>A0A8J3U855_9ACTN</name>
<protein>
    <submittedName>
        <fullName evidence="1">Uncharacterized protein</fullName>
    </submittedName>
</protein>
<dbReference type="EMBL" id="BOOP01000022">
    <property type="protein sequence ID" value="GII39836.1"/>
    <property type="molecule type" value="Genomic_DNA"/>
</dbReference>
<comment type="caution">
    <text evidence="1">The sequence shown here is derived from an EMBL/GenBank/DDBJ whole genome shotgun (WGS) entry which is preliminary data.</text>
</comment>
<dbReference type="Proteomes" id="UP000622547">
    <property type="component" value="Unassembled WGS sequence"/>
</dbReference>
<reference evidence="1 2" key="1">
    <citation type="submission" date="2021-01" db="EMBL/GenBank/DDBJ databases">
        <title>Whole genome shotgun sequence of Planotetraspora phitsanulokensis NBRC 104273.</title>
        <authorList>
            <person name="Komaki H."/>
            <person name="Tamura T."/>
        </authorList>
    </citation>
    <scope>NUCLEOTIDE SEQUENCE [LARGE SCALE GENOMIC DNA]</scope>
    <source>
        <strain evidence="1 2">NBRC 104273</strain>
    </source>
</reference>
<accession>A0A8J3U855</accession>
<proteinExistence type="predicted"/>